<gene>
    <name evidence="2" type="ORF">METZ01_LOCUS208115</name>
</gene>
<keyword evidence="1" id="KW-1133">Transmembrane helix</keyword>
<sequence>RLNRKRSRRDLAPNYAFTIVIVENGLALLVGFFYVIMRADRQLIFSECTA</sequence>
<reference evidence="2" key="1">
    <citation type="submission" date="2018-05" db="EMBL/GenBank/DDBJ databases">
        <authorList>
            <person name="Lanie J.A."/>
            <person name="Ng W.-L."/>
            <person name="Kazmierczak K.M."/>
            <person name="Andrzejewski T.M."/>
            <person name="Davidsen T.M."/>
            <person name="Wayne K.J."/>
            <person name="Tettelin H."/>
            <person name="Glass J.I."/>
            <person name="Rusch D."/>
            <person name="Podicherti R."/>
            <person name="Tsui H.-C.T."/>
            <person name="Winkler M.E."/>
        </authorList>
    </citation>
    <scope>NUCLEOTIDE SEQUENCE</scope>
</reference>
<proteinExistence type="predicted"/>
<dbReference type="AlphaFoldDB" id="A0A382EZF1"/>
<organism evidence="2">
    <name type="scientific">marine metagenome</name>
    <dbReference type="NCBI Taxonomy" id="408172"/>
    <lineage>
        <taxon>unclassified sequences</taxon>
        <taxon>metagenomes</taxon>
        <taxon>ecological metagenomes</taxon>
    </lineage>
</organism>
<evidence type="ECO:0000313" key="2">
    <source>
        <dbReference type="EMBL" id="SVB55261.1"/>
    </source>
</evidence>
<accession>A0A382EZF1</accession>
<protein>
    <submittedName>
        <fullName evidence="2">Uncharacterized protein</fullName>
    </submittedName>
</protein>
<feature type="non-terminal residue" evidence="2">
    <location>
        <position position="1"/>
    </location>
</feature>
<keyword evidence="1" id="KW-0472">Membrane</keyword>
<feature type="transmembrane region" description="Helical" evidence="1">
    <location>
        <begin position="12"/>
        <end position="36"/>
    </location>
</feature>
<evidence type="ECO:0000256" key="1">
    <source>
        <dbReference type="SAM" id="Phobius"/>
    </source>
</evidence>
<keyword evidence="1" id="KW-0812">Transmembrane</keyword>
<name>A0A382EZF1_9ZZZZ</name>
<dbReference type="EMBL" id="UINC01046800">
    <property type="protein sequence ID" value="SVB55261.1"/>
    <property type="molecule type" value="Genomic_DNA"/>
</dbReference>